<comment type="cofactor">
    <cofactor evidence="8">
        <name>Mg(2+)</name>
        <dbReference type="ChEBI" id="CHEBI:18420"/>
    </cofactor>
</comment>
<sequence>MRNWLQVAITKTSITGLILSGGEGRRVSGKDKGLLHFKERLLIELQIEWLQGQVDDIIISANRNLDDYQRLGFAVVSDDSAGHLGPLHGVKQGLEKATSPWVFVHPVDLPNLPKDFIERIVQPLNDEFSVYYFATKERSHFLTMLINKRCSQRLNSYLANGGARVKDFLQEVRAKKIVTDLSEDCFANLNNLSDYNT</sequence>
<dbReference type="EC" id="2.7.7.77" evidence="8"/>
<feature type="binding site" evidence="8">
    <location>
        <position position="32"/>
    </location>
    <ligand>
        <name>GTP</name>
        <dbReference type="ChEBI" id="CHEBI:37565"/>
    </ligand>
</feature>
<dbReference type="HAMAP" id="MF_00316">
    <property type="entry name" value="MobA"/>
    <property type="match status" value="1"/>
</dbReference>
<dbReference type="EMBL" id="VIKR01000006">
    <property type="protein sequence ID" value="TQV71672.1"/>
    <property type="molecule type" value="Genomic_DNA"/>
</dbReference>
<dbReference type="GO" id="GO:0061603">
    <property type="term" value="F:molybdenum cofactor guanylyltransferase activity"/>
    <property type="evidence" value="ECO:0007669"/>
    <property type="project" value="UniProtKB-EC"/>
</dbReference>
<evidence type="ECO:0000256" key="8">
    <source>
        <dbReference type="HAMAP-Rule" id="MF_00316"/>
    </source>
</evidence>
<evidence type="ECO:0000256" key="1">
    <source>
        <dbReference type="ARBA" id="ARBA00022490"/>
    </source>
</evidence>
<comment type="function">
    <text evidence="8">Transfers a GMP moiety from GTP to Mo-molybdopterin (Mo-MPT) cofactor (Moco or molybdenum cofactor) to form Mo-molybdopterin guanine dinucleotide (Mo-MGD) cofactor.</text>
</comment>
<keyword evidence="5 8" id="KW-0460">Magnesium</keyword>
<evidence type="ECO:0000313" key="12">
    <source>
        <dbReference type="Proteomes" id="UP000317839"/>
    </source>
</evidence>
<keyword evidence="11" id="KW-0548">Nucleotidyltransferase</keyword>
<feature type="binding site" evidence="8">
    <location>
        <position position="78"/>
    </location>
    <ligand>
        <name>GTP</name>
        <dbReference type="ChEBI" id="CHEBI:37565"/>
    </ligand>
</feature>
<feature type="domain" description="MobA-like NTP transferase" evidence="9">
    <location>
        <begin position="16"/>
        <end position="164"/>
    </location>
</feature>
<evidence type="ECO:0000256" key="7">
    <source>
        <dbReference type="ARBA" id="ARBA00023150"/>
    </source>
</evidence>
<feature type="binding site" evidence="8">
    <location>
        <begin position="19"/>
        <end position="21"/>
    </location>
    <ligand>
        <name>GTP</name>
        <dbReference type="ChEBI" id="CHEBI:37565"/>
    </ligand>
</feature>
<keyword evidence="3 8" id="KW-0479">Metal-binding</keyword>
<reference evidence="11 12" key="1">
    <citation type="submission" date="2019-06" db="EMBL/GenBank/DDBJ databases">
        <title>Draft genome of Aliikangiella marina GYP-15.</title>
        <authorList>
            <person name="Wang G."/>
        </authorList>
    </citation>
    <scope>NUCLEOTIDE SEQUENCE [LARGE SCALE GENOMIC DNA]</scope>
    <source>
        <strain evidence="11 12">GYP-15</strain>
    </source>
</reference>
<comment type="subunit">
    <text evidence="8">Monomer.</text>
</comment>
<feature type="binding site" evidence="8">
    <location>
        <position position="108"/>
    </location>
    <ligand>
        <name>GTP</name>
        <dbReference type="ChEBI" id="CHEBI:37565"/>
    </ligand>
</feature>
<evidence type="ECO:0000256" key="3">
    <source>
        <dbReference type="ARBA" id="ARBA00022723"/>
    </source>
</evidence>
<proteinExistence type="inferred from homology"/>
<accession>A0A545T389</accession>
<evidence type="ECO:0000256" key="2">
    <source>
        <dbReference type="ARBA" id="ARBA00022679"/>
    </source>
</evidence>
<evidence type="ECO:0000256" key="4">
    <source>
        <dbReference type="ARBA" id="ARBA00022741"/>
    </source>
</evidence>
<organism evidence="11 12">
    <name type="scientific">Aliikangiella marina</name>
    <dbReference type="NCBI Taxonomy" id="1712262"/>
    <lineage>
        <taxon>Bacteria</taxon>
        <taxon>Pseudomonadati</taxon>
        <taxon>Pseudomonadota</taxon>
        <taxon>Gammaproteobacteria</taxon>
        <taxon>Oceanospirillales</taxon>
        <taxon>Pleioneaceae</taxon>
        <taxon>Aliikangiella</taxon>
    </lineage>
</organism>
<dbReference type="Proteomes" id="UP000317839">
    <property type="component" value="Unassembled WGS sequence"/>
</dbReference>
<comment type="similarity">
    <text evidence="8">Belongs to the MobA family.</text>
</comment>
<feature type="binding site" evidence="8">
    <location>
        <position position="108"/>
    </location>
    <ligand>
        <name>Mg(2+)</name>
        <dbReference type="ChEBI" id="CHEBI:18420"/>
    </ligand>
</feature>
<keyword evidence="7 8" id="KW-0501">Molybdenum cofactor biosynthesis</keyword>
<dbReference type="PANTHER" id="PTHR19136:SF81">
    <property type="entry name" value="MOLYBDENUM COFACTOR GUANYLYLTRANSFERASE"/>
    <property type="match status" value="1"/>
</dbReference>
<keyword evidence="4 8" id="KW-0547">Nucleotide-binding</keyword>
<dbReference type="Pfam" id="PF12804">
    <property type="entry name" value="NTP_transf_3"/>
    <property type="match status" value="1"/>
</dbReference>
<dbReference type="SUPFAM" id="SSF53448">
    <property type="entry name" value="Nucleotide-diphospho-sugar transferases"/>
    <property type="match status" value="1"/>
</dbReference>
<comment type="caution">
    <text evidence="11">The sequence shown here is derived from an EMBL/GenBank/DDBJ whole genome shotgun (WGS) entry which is preliminary data.</text>
</comment>
<dbReference type="Gene3D" id="3.90.550.10">
    <property type="entry name" value="Spore Coat Polysaccharide Biosynthesis Protein SpsA, Chain A"/>
    <property type="match status" value="1"/>
</dbReference>
<dbReference type="InterPro" id="IPR025877">
    <property type="entry name" value="MobA-like_NTP_Trfase"/>
</dbReference>
<protein>
    <recommendedName>
        <fullName evidence="8">Molybdenum cofactor guanylyltransferase</fullName>
        <shortName evidence="8">MoCo guanylyltransferase</shortName>
        <ecNumber evidence="8">2.7.7.77</ecNumber>
    </recommendedName>
    <alternativeName>
        <fullName evidence="8">GTP:molybdopterin guanylyltransferase</fullName>
    </alternativeName>
    <alternativeName>
        <fullName evidence="8">Mo-MPT guanylyltransferase</fullName>
    </alternativeName>
    <alternativeName>
        <fullName evidence="8">Molybdopterin guanylyltransferase</fullName>
    </alternativeName>
    <alternativeName>
        <fullName evidence="8">Molybdopterin-guanine dinucleotide synthase</fullName>
        <shortName evidence="8">MGD synthase</shortName>
    </alternativeName>
</protein>
<evidence type="ECO:0000256" key="5">
    <source>
        <dbReference type="ARBA" id="ARBA00022842"/>
    </source>
</evidence>
<keyword evidence="6 8" id="KW-0342">GTP-binding</keyword>
<dbReference type="InterPro" id="IPR013482">
    <property type="entry name" value="Molybde_CF_guanTrfase"/>
</dbReference>
<keyword evidence="1 8" id="KW-0963">Cytoplasm</keyword>
<keyword evidence="2 8" id="KW-0808">Transferase</keyword>
<comment type="catalytic activity">
    <reaction evidence="8">
        <text>Mo-molybdopterin + GTP + H(+) = Mo-molybdopterin guanine dinucleotide + diphosphate</text>
        <dbReference type="Rhea" id="RHEA:34243"/>
        <dbReference type="ChEBI" id="CHEBI:15378"/>
        <dbReference type="ChEBI" id="CHEBI:33019"/>
        <dbReference type="ChEBI" id="CHEBI:37565"/>
        <dbReference type="ChEBI" id="CHEBI:71302"/>
        <dbReference type="ChEBI" id="CHEBI:71310"/>
        <dbReference type="EC" id="2.7.7.77"/>
    </reaction>
</comment>
<dbReference type="GO" id="GO:0046872">
    <property type="term" value="F:metal ion binding"/>
    <property type="evidence" value="ECO:0007669"/>
    <property type="project" value="UniProtKB-KW"/>
</dbReference>
<dbReference type="GO" id="GO:0005525">
    <property type="term" value="F:GTP binding"/>
    <property type="evidence" value="ECO:0007669"/>
    <property type="project" value="UniProtKB-UniRule"/>
</dbReference>
<dbReference type="GO" id="GO:0005737">
    <property type="term" value="C:cytoplasm"/>
    <property type="evidence" value="ECO:0007669"/>
    <property type="project" value="UniProtKB-SubCell"/>
</dbReference>
<comment type="domain">
    <text evidence="8">The N-terminal domain determines nucleotide recognition and specific binding, while the C-terminal domain determines the specific binding to the target protein.</text>
</comment>
<dbReference type="OrthoDB" id="9788394at2"/>
<dbReference type="InterPro" id="IPR029044">
    <property type="entry name" value="Nucleotide-diphossugar_trans"/>
</dbReference>
<gene>
    <name evidence="8 11" type="primary">mobA</name>
    <name evidence="10" type="ORF">FLL45_21220</name>
    <name evidence="11" type="ORF">FLL45_21300</name>
</gene>
<name>A0A545T389_9GAMM</name>
<evidence type="ECO:0000313" key="10">
    <source>
        <dbReference type="EMBL" id="TQV71672.1"/>
    </source>
</evidence>
<evidence type="ECO:0000313" key="11">
    <source>
        <dbReference type="EMBL" id="TQV71687.1"/>
    </source>
</evidence>
<comment type="subcellular location">
    <subcellularLocation>
        <location evidence="8">Cytoplasm</location>
    </subcellularLocation>
</comment>
<dbReference type="RefSeq" id="WP_142944071.1">
    <property type="nucleotide sequence ID" value="NZ_VIKR01000006.1"/>
</dbReference>
<dbReference type="EMBL" id="VIKR01000006">
    <property type="protein sequence ID" value="TQV71687.1"/>
    <property type="molecule type" value="Genomic_DNA"/>
</dbReference>
<dbReference type="PANTHER" id="PTHR19136">
    <property type="entry name" value="MOLYBDENUM COFACTOR GUANYLYLTRANSFERASE"/>
    <property type="match status" value="1"/>
</dbReference>
<dbReference type="NCBIfam" id="TIGR02665">
    <property type="entry name" value="molyb_mobA"/>
    <property type="match status" value="1"/>
</dbReference>
<dbReference type="AlphaFoldDB" id="A0A545T389"/>
<evidence type="ECO:0000256" key="6">
    <source>
        <dbReference type="ARBA" id="ARBA00023134"/>
    </source>
</evidence>
<dbReference type="GO" id="GO:1902758">
    <property type="term" value="P:bis(molybdopterin guanine dinucleotide)molybdenum biosynthetic process"/>
    <property type="evidence" value="ECO:0007669"/>
    <property type="project" value="TreeGrafter"/>
</dbReference>
<dbReference type="CDD" id="cd02503">
    <property type="entry name" value="MobA"/>
    <property type="match status" value="1"/>
</dbReference>
<comment type="caution">
    <text evidence="8">Lacks conserved residue(s) required for the propagation of feature annotation.</text>
</comment>
<evidence type="ECO:0000259" key="9">
    <source>
        <dbReference type="Pfam" id="PF12804"/>
    </source>
</evidence>
<keyword evidence="12" id="KW-1185">Reference proteome</keyword>